<dbReference type="EMBL" id="ATHI01000032">
    <property type="protein sequence ID" value="EPR30454.1"/>
    <property type="molecule type" value="Genomic_DNA"/>
</dbReference>
<keyword evidence="5 14" id="KW-0028">Amino-acid biosynthesis</keyword>
<dbReference type="CDD" id="cd04923">
    <property type="entry name" value="ACT_AK-LysC-DapG-like_2"/>
    <property type="match status" value="1"/>
</dbReference>
<dbReference type="GO" id="GO:0005829">
    <property type="term" value="C:cytosol"/>
    <property type="evidence" value="ECO:0007669"/>
    <property type="project" value="TreeGrafter"/>
</dbReference>
<feature type="binding site" evidence="12">
    <location>
        <begin position="176"/>
        <end position="177"/>
    </location>
    <ligand>
        <name>ATP</name>
        <dbReference type="ChEBI" id="CHEBI:30616"/>
    </ligand>
</feature>
<organism evidence="16 17">
    <name type="scientific">Alkalidesulfovibrio alkalitolerans DSM 16529</name>
    <dbReference type="NCBI Taxonomy" id="1121439"/>
    <lineage>
        <taxon>Bacteria</taxon>
        <taxon>Pseudomonadati</taxon>
        <taxon>Thermodesulfobacteriota</taxon>
        <taxon>Desulfovibrionia</taxon>
        <taxon>Desulfovibrionales</taxon>
        <taxon>Desulfovibrionaceae</taxon>
        <taxon>Alkalidesulfovibrio</taxon>
    </lineage>
</organism>
<feature type="binding site" evidence="12">
    <location>
        <position position="50"/>
    </location>
    <ligand>
        <name>substrate</name>
    </ligand>
</feature>
<dbReference type="Pfam" id="PF00696">
    <property type="entry name" value="AA_kinase"/>
    <property type="match status" value="1"/>
</dbReference>
<dbReference type="NCBIfam" id="TIGR00656">
    <property type="entry name" value="asp_kin_monofn"/>
    <property type="match status" value="1"/>
</dbReference>
<keyword evidence="7 12" id="KW-0547">Nucleotide-binding</keyword>
<dbReference type="InterPro" id="IPR045865">
    <property type="entry name" value="ACT-like_dom_sf"/>
</dbReference>
<protein>
    <recommendedName>
        <fullName evidence="13">Aspartokinase</fullName>
        <ecNumber evidence="13">2.7.2.4</ecNumber>
    </recommendedName>
</protein>
<accession>S7U933</accession>
<dbReference type="GO" id="GO:0009090">
    <property type="term" value="P:homoserine biosynthetic process"/>
    <property type="evidence" value="ECO:0007669"/>
    <property type="project" value="TreeGrafter"/>
</dbReference>
<feature type="domain" description="ACT" evidence="15">
    <location>
        <begin position="267"/>
        <end position="341"/>
    </location>
</feature>
<proteinExistence type="inferred from homology"/>
<dbReference type="NCBIfam" id="NF005154">
    <property type="entry name" value="PRK06635.1-2"/>
    <property type="match status" value="1"/>
</dbReference>
<dbReference type="eggNOG" id="COG0527">
    <property type="taxonomic scope" value="Bacteria"/>
</dbReference>
<dbReference type="InterPro" id="IPR005260">
    <property type="entry name" value="Asp_kin_monofn"/>
</dbReference>
<keyword evidence="8 13" id="KW-0418">Kinase</keyword>
<evidence type="ECO:0000256" key="12">
    <source>
        <dbReference type="PIRSR" id="PIRSR000726-1"/>
    </source>
</evidence>
<dbReference type="GO" id="GO:0005524">
    <property type="term" value="F:ATP binding"/>
    <property type="evidence" value="ECO:0007669"/>
    <property type="project" value="UniProtKB-KW"/>
</dbReference>
<evidence type="ECO:0000256" key="1">
    <source>
        <dbReference type="ARBA" id="ARBA00004766"/>
    </source>
</evidence>
<dbReference type="PROSITE" id="PS00324">
    <property type="entry name" value="ASPARTOKINASE"/>
    <property type="match status" value="1"/>
</dbReference>
<evidence type="ECO:0000256" key="9">
    <source>
        <dbReference type="ARBA" id="ARBA00022840"/>
    </source>
</evidence>
<evidence type="ECO:0000256" key="2">
    <source>
        <dbReference type="ARBA" id="ARBA00004986"/>
    </source>
</evidence>
<dbReference type="FunFam" id="3.30.2130.10:FF:000002">
    <property type="entry name" value="Aspartokinase"/>
    <property type="match status" value="1"/>
</dbReference>
<evidence type="ECO:0000256" key="11">
    <source>
        <dbReference type="ARBA" id="ARBA00047872"/>
    </source>
</evidence>
<evidence type="ECO:0000256" key="6">
    <source>
        <dbReference type="ARBA" id="ARBA00022679"/>
    </source>
</evidence>
<dbReference type="PANTHER" id="PTHR21499:SF3">
    <property type="entry name" value="ASPARTOKINASE"/>
    <property type="match status" value="1"/>
</dbReference>
<dbReference type="SUPFAM" id="SSF53633">
    <property type="entry name" value="Carbamate kinase-like"/>
    <property type="match status" value="1"/>
</dbReference>
<dbReference type="PATRIC" id="fig|1121439.3.peg.2981"/>
<dbReference type="InterPro" id="IPR054352">
    <property type="entry name" value="ACT_Aspartokinase"/>
</dbReference>
<dbReference type="InterPro" id="IPR001048">
    <property type="entry name" value="Asp/Glu/Uridylate_kinase"/>
</dbReference>
<comment type="pathway">
    <text evidence="3 14">Amino-acid biosynthesis; L-threonine biosynthesis; L-threonine from L-aspartate: step 1/5.</text>
</comment>
<keyword evidence="17" id="KW-1185">Reference proteome</keyword>
<dbReference type="UniPathway" id="UPA00050">
    <property type="reaction ID" value="UER00461"/>
</dbReference>
<dbReference type="InterPro" id="IPR001341">
    <property type="entry name" value="Asp_kinase"/>
</dbReference>
<evidence type="ECO:0000256" key="4">
    <source>
        <dbReference type="ARBA" id="ARBA00010122"/>
    </source>
</evidence>
<dbReference type="NCBIfam" id="NF005155">
    <property type="entry name" value="PRK06635.1-4"/>
    <property type="match status" value="1"/>
</dbReference>
<dbReference type="PANTHER" id="PTHR21499">
    <property type="entry name" value="ASPARTATE KINASE"/>
    <property type="match status" value="1"/>
</dbReference>
<evidence type="ECO:0000256" key="7">
    <source>
        <dbReference type="ARBA" id="ARBA00022741"/>
    </source>
</evidence>
<comment type="caution">
    <text evidence="16">The sequence shown here is derived from an EMBL/GenBank/DDBJ whole genome shotgun (WGS) entry which is preliminary data.</text>
</comment>
<dbReference type="GO" id="GO:0004072">
    <property type="term" value="F:aspartate kinase activity"/>
    <property type="evidence" value="ECO:0007669"/>
    <property type="project" value="UniProtKB-EC"/>
</dbReference>
<dbReference type="GO" id="GO:0009088">
    <property type="term" value="P:threonine biosynthetic process"/>
    <property type="evidence" value="ECO:0007669"/>
    <property type="project" value="UniProtKB-UniPathway"/>
</dbReference>
<dbReference type="PROSITE" id="PS51671">
    <property type="entry name" value="ACT"/>
    <property type="match status" value="2"/>
</dbReference>
<evidence type="ECO:0000256" key="14">
    <source>
        <dbReference type="RuleBase" id="RU004249"/>
    </source>
</evidence>
<evidence type="ECO:0000259" key="15">
    <source>
        <dbReference type="PROSITE" id="PS51671"/>
    </source>
</evidence>
<evidence type="ECO:0000313" key="16">
    <source>
        <dbReference type="EMBL" id="EPR30454.1"/>
    </source>
</evidence>
<feature type="binding site" evidence="12">
    <location>
        <position position="77"/>
    </location>
    <ligand>
        <name>substrate</name>
    </ligand>
</feature>
<dbReference type="InterPro" id="IPR002912">
    <property type="entry name" value="ACT_dom"/>
</dbReference>
<dbReference type="InterPro" id="IPR036393">
    <property type="entry name" value="AceGlu_kinase-like_sf"/>
</dbReference>
<dbReference type="SUPFAM" id="SSF55021">
    <property type="entry name" value="ACT-like"/>
    <property type="match status" value="2"/>
</dbReference>
<feature type="binding site" evidence="12">
    <location>
        <begin position="212"/>
        <end position="213"/>
    </location>
    <ligand>
        <name>ATP</name>
        <dbReference type="ChEBI" id="CHEBI:30616"/>
    </ligand>
</feature>
<dbReference type="InterPro" id="IPR041740">
    <property type="entry name" value="AKii-LysC-BS"/>
</dbReference>
<evidence type="ECO:0000256" key="3">
    <source>
        <dbReference type="ARBA" id="ARBA00005139"/>
    </source>
</evidence>
<gene>
    <name evidence="16" type="ORF">dsat_1594</name>
</gene>
<dbReference type="Gene3D" id="3.30.2130.10">
    <property type="entry name" value="VC0802-like"/>
    <property type="match status" value="1"/>
</dbReference>
<dbReference type="EC" id="2.7.2.4" evidence="13"/>
<dbReference type="NCBIfam" id="TIGR00657">
    <property type="entry name" value="asp_kinases"/>
    <property type="match status" value="1"/>
</dbReference>
<dbReference type="UniPathway" id="UPA00051">
    <property type="reaction ID" value="UER00462"/>
</dbReference>
<reference evidence="16 17" key="1">
    <citation type="journal article" date="2013" name="Genome Announc.">
        <title>Draft genome sequences for three mercury-methylating, sulfate-reducing bacteria.</title>
        <authorList>
            <person name="Brown S.D."/>
            <person name="Hurt R.A.Jr."/>
            <person name="Gilmour C.C."/>
            <person name="Elias D.A."/>
        </authorList>
    </citation>
    <scope>NUCLEOTIDE SEQUENCE [LARGE SCALE GENOMIC DNA]</scope>
    <source>
        <strain evidence="16 17">DSM 16529</strain>
    </source>
</reference>
<name>S7U933_9BACT</name>
<evidence type="ECO:0000256" key="13">
    <source>
        <dbReference type="RuleBase" id="RU003448"/>
    </source>
</evidence>
<dbReference type="Gene3D" id="3.40.1160.10">
    <property type="entry name" value="Acetylglutamate kinase-like"/>
    <property type="match status" value="1"/>
</dbReference>
<comment type="pathway">
    <text evidence="1 14">Amino-acid biosynthesis; L-lysine biosynthesis via DAP pathway; (S)-tetrahydrodipicolinate from L-aspartate: step 1/4.</text>
</comment>
<dbReference type="AlphaFoldDB" id="S7U933"/>
<dbReference type="Proteomes" id="UP000014975">
    <property type="component" value="Unassembled WGS sequence"/>
</dbReference>
<comment type="catalytic activity">
    <reaction evidence="11 13">
        <text>L-aspartate + ATP = 4-phospho-L-aspartate + ADP</text>
        <dbReference type="Rhea" id="RHEA:23776"/>
        <dbReference type="ChEBI" id="CHEBI:29991"/>
        <dbReference type="ChEBI" id="CHEBI:30616"/>
        <dbReference type="ChEBI" id="CHEBI:57535"/>
        <dbReference type="ChEBI" id="CHEBI:456216"/>
        <dbReference type="EC" id="2.7.2.4"/>
    </reaction>
</comment>
<comment type="pathway">
    <text evidence="2 14">Amino-acid biosynthesis; L-methionine biosynthesis via de novo pathway; L-homoserine from L-aspartate: step 1/3.</text>
</comment>
<feature type="binding site" evidence="12">
    <location>
        <begin position="10"/>
        <end position="13"/>
    </location>
    <ligand>
        <name>ATP</name>
        <dbReference type="ChEBI" id="CHEBI:30616"/>
    </ligand>
</feature>
<dbReference type="GO" id="GO:0009089">
    <property type="term" value="P:lysine biosynthetic process via diaminopimelate"/>
    <property type="evidence" value="ECO:0007669"/>
    <property type="project" value="UniProtKB-UniPathway"/>
</dbReference>
<evidence type="ECO:0000256" key="10">
    <source>
        <dbReference type="ARBA" id="ARBA00023154"/>
    </source>
</evidence>
<feature type="domain" description="ACT" evidence="15">
    <location>
        <begin position="347"/>
        <end position="417"/>
    </location>
</feature>
<sequence length="417" mass="45408">MNTMKITVQKFGGTSVAGLERMKRVLEIVSRECARGNKVVIVLSAMAGETNRLLDLASQWSSDPDPAELDALATTGEQVSVALFAMLCKDAGLKARSVLGHQVQIRTTCDYTNARILDIDANTLRAMLNDHDVLAVAGFQGCDEHGRLTTLGRGGSDTSGVALAAALNAETCEIYTDVEGVFTTDPNICDKARKLDRISYDEMLEMASMGAKVLQIRSVEFAKKYNVPVRVRSTFSDNPGTLVSQEDKSMEYVLVSGIAYDKDQARVTIYDVLDQPGVASSIFGPIAEKGILVDMIIQNTSRDGHTDMTFTVSRKDLQKTLALLEAVRQDIGAKEIQSDTGVCKVSVIGVGMRNHSGVASRAFAAMARENINLLMLSTSEIKITMLIEDKYAELAVRTLHEEFELDKQPGERKVGEV</sequence>
<evidence type="ECO:0000313" key="17">
    <source>
        <dbReference type="Proteomes" id="UP000014975"/>
    </source>
</evidence>
<dbReference type="InterPro" id="IPR018042">
    <property type="entry name" value="Aspartate_kinase_CS"/>
</dbReference>
<dbReference type="CDD" id="cd04913">
    <property type="entry name" value="ACT_AKii-LysC-BS-like_1"/>
    <property type="match status" value="1"/>
</dbReference>
<evidence type="ECO:0000256" key="8">
    <source>
        <dbReference type="ARBA" id="ARBA00022777"/>
    </source>
</evidence>
<dbReference type="PIRSF" id="PIRSF000726">
    <property type="entry name" value="Asp_kin"/>
    <property type="match status" value="1"/>
</dbReference>
<dbReference type="CDD" id="cd04261">
    <property type="entry name" value="AAK_AKii-LysC-BS"/>
    <property type="match status" value="1"/>
</dbReference>
<dbReference type="STRING" id="1121439.dsat_1594"/>
<dbReference type="Pfam" id="PF01842">
    <property type="entry name" value="ACT"/>
    <property type="match status" value="1"/>
</dbReference>
<dbReference type="FunFam" id="3.40.1160.10:FF:000002">
    <property type="entry name" value="Aspartokinase"/>
    <property type="match status" value="1"/>
</dbReference>
<comment type="similarity">
    <text evidence="4 13">Belongs to the aspartokinase family.</text>
</comment>
<evidence type="ECO:0000256" key="5">
    <source>
        <dbReference type="ARBA" id="ARBA00022605"/>
    </source>
</evidence>
<keyword evidence="10" id="KW-0457">Lysine biosynthesis</keyword>
<dbReference type="Pfam" id="PF22468">
    <property type="entry name" value="ACT_9"/>
    <property type="match status" value="1"/>
</dbReference>
<dbReference type="UniPathway" id="UPA00034">
    <property type="reaction ID" value="UER00015"/>
</dbReference>
<keyword evidence="6 13" id="KW-0808">Transferase</keyword>
<keyword evidence="9 12" id="KW-0067">ATP-binding</keyword>